<evidence type="ECO:0000313" key="4">
    <source>
        <dbReference type="Proteomes" id="UP000427281"/>
    </source>
</evidence>
<name>A0A6I6AD34_9PLAN</name>
<dbReference type="GO" id="GO:0006298">
    <property type="term" value="P:mismatch repair"/>
    <property type="evidence" value="ECO:0007669"/>
    <property type="project" value="TreeGrafter"/>
</dbReference>
<feature type="coiled-coil region" evidence="1">
    <location>
        <begin position="80"/>
        <end position="107"/>
    </location>
</feature>
<dbReference type="GO" id="GO:0006289">
    <property type="term" value="P:nucleotide-excision repair"/>
    <property type="evidence" value="ECO:0007669"/>
    <property type="project" value="InterPro"/>
</dbReference>
<keyword evidence="1" id="KW-0175">Coiled coil</keyword>
<evidence type="ECO:0000313" key="3">
    <source>
        <dbReference type="EMBL" id="QGQ23926.1"/>
    </source>
</evidence>
<dbReference type="RefSeq" id="WP_155364821.1">
    <property type="nucleotide sequence ID" value="NZ_CP043930.1"/>
</dbReference>
<reference evidence="3 4" key="1">
    <citation type="submission" date="2019-09" db="EMBL/GenBank/DDBJ databases">
        <title>Gimesia benthica sp. nov., a novel bacterium isolated from deep-sea water of the Northwest Indian Ocean.</title>
        <authorList>
            <person name="Dai X."/>
        </authorList>
    </citation>
    <scope>NUCLEOTIDE SEQUENCE [LARGE SCALE GENOMIC DNA]</scope>
    <source>
        <strain evidence="3 4">E7</strain>
    </source>
</reference>
<accession>A0A6I6AD34</accession>
<evidence type="ECO:0000256" key="1">
    <source>
        <dbReference type="SAM" id="Coils"/>
    </source>
</evidence>
<dbReference type="EMBL" id="CP043930">
    <property type="protein sequence ID" value="QGQ23926.1"/>
    <property type="molecule type" value="Genomic_DNA"/>
</dbReference>
<dbReference type="PANTHER" id="PTHR12135">
    <property type="entry name" value="DNA REPAIR PROTEIN XP-C / RAD4"/>
    <property type="match status" value="1"/>
</dbReference>
<dbReference type="SMART" id="SM01032">
    <property type="entry name" value="BHD_3"/>
    <property type="match status" value="1"/>
</dbReference>
<dbReference type="KEGG" id="gim:F1728_15100"/>
<evidence type="ECO:0000259" key="2">
    <source>
        <dbReference type="SMART" id="SM01032"/>
    </source>
</evidence>
<protein>
    <recommendedName>
        <fullName evidence="2">Rad4 beta-hairpin domain-containing protein</fullName>
    </recommendedName>
</protein>
<dbReference type="InterPro" id="IPR042488">
    <property type="entry name" value="Rad4_BHD3_sf"/>
</dbReference>
<dbReference type="AlphaFoldDB" id="A0A6I6AD34"/>
<dbReference type="PANTHER" id="PTHR12135:SF0">
    <property type="entry name" value="DNA REPAIR PROTEIN COMPLEMENTING XP-C CELLS"/>
    <property type="match status" value="1"/>
</dbReference>
<dbReference type="GO" id="GO:0005737">
    <property type="term" value="C:cytoplasm"/>
    <property type="evidence" value="ECO:0007669"/>
    <property type="project" value="TreeGrafter"/>
</dbReference>
<dbReference type="InterPro" id="IPR018328">
    <property type="entry name" value="Rad4_beta-hairpin_dom3"/>
</dbReference>
<feature type="domain" description="Rad4 beta-hairpin" evidence="2">
    <location>
        <begin position="15"/>
        <end position="87"/>
    </location>
</feature>
<proteinExistence type="predicted"/>
<gene>
    <name evidence="3" type="ORF">F1728_15100</name>
</gene>
<dbReference type="Pfam" id="PF10405">
    <property type="entry name" value="BHD_3"/>
    <property type="match status" value="1"/>
</dbReference>
<sequence length="261" mass="30617">MVAKSKRRSVIDHANYYGNIDVREGLPKGYCHIRQKEGIKLTHWAEKLNIEYVPAMDGFIRSGRICRPDLNGIVIASRSKQRLIRAIEARKRQKAEAARQKELLNERKINSCLDELTSLFPQIDRETFKQAVYQIDYRKGLTSRQLEFMQEKVTEWEAFKNHALELLKQLANKRNEKADKTWHVEFTQRQGKNLLVLFHNESNPDIDASDFFPVITDDCCCWDVRFDVASCVPYGSKRYRKKHCRIELNTTIDELANFYNS</sequence>
<dbReference type="Gene3D" id="3.30.70.2460">
    <property type="entry name" value="Rad4, beta-hairpin domain BHD3"/>
    <property type="match status" value="1"/>
</dbReference>
<dbReference type="InterPro" id="IPR004583">
    <property type="entry name" value="DNA_repair_Rad4"/>
</dbReference>
<dbReference type="GO" id="GO:0003697">
    <property type="term" value="F:single-stranded DNA binding"/>
    <property type="evidence" value="ECO:0007669"/>
    <property type="project" value="TreeGrafter"/>
</dbReference>
<dbReference type="GO" id="GO:0003684">
    <property type="term" value="F:damaged DNA binding"/>
    <property type="evidence" value="ECO:0007669"/>
    <property type="project" value="InterPro"/>
</dbReference>
<organism evidence="3 4">
    <name type="scientific">Gimesia benthica</name>
    <dbReference type="NCBI Taxonomy" id="2608982"/>
    <lineage>
        <taxon>Bacteria</taxon>
        <taxon>Pseudomonadati</taxon>
        <taxon>Planctomycetota</taxon>
        <taxon>Planctomycetia</taxon>
        <taxon>Planctomycetales</taxon>
        <taxon>Planctomycetaceae</taxon>
        <taxon>Gimesia</taxon>
    </lineage>
</organism>
<dbReference type="Proteomes" id="UP000427281">
    <property type="component" value="Chromosome"/>
</dbReference>
<keyword evidence="4" id="KW-1185">Reference proteome</keyword>